<reference evidence="1 2" key="1">
    <citation type="submission" date="2018-02" db="EMBL/GenBank/DDBJ databases">
        <title>The genomes of Aspergillus section Nigri reveals drivers in fungal speciation.</title>
        <authorList>
            <consortium name="DOE Joint Genome Institute"/>
            <person name="Vesth T.C."/>
            <person name="Nybo J."/>
            <person name="Theobald S."/>
            <person name="Brandl J."/>
            <person name="Frisvad J.C."/>
            <person name="Nielsen K.F."/>
            <person name="Lyhne E.K."/>
            <person name="Kogle M.E."/>
            <person name="Kuo A."/>
            <person name="Riley R."/>
            <person name="Clum A."/>
            <person name="Nolan M."/>
            <person name="Lipzen A."/>
            <person name="Salamov A."/>
            <person name="Henrissat B."/>
            <person name="Wiebenga A."/>
            <person name="De vries R.P."/>
            <person name="Grigoriev I.V."/>
            <person name="Mortensen U.H."/>
            <person name="Andersen M.R."/>
            <person name="Baker S.E."/>
        </authorList>
    </citation>
    <scope>NUCLEOTIDE SEQUENCE [LARGE SCALE GENOMIC DNA]</scope>
    <source>
        <strain evidence="1 2">CBS 115571</strain>
    </source>
</reference>
<evidence type="ECO:0000313" key="2">
    <source>
        <dbReference type="Proteomes" id="UP000249829"/>
    </source>
</evidence>
<accession>A0A2V5GS40</accession>
<sequence length="134" mass="15403">MTSIKYALDSNSRQQRALTLKAPHRKDLIDDVVPAANIAANDQEEWEPLDMRTLEAIDGSIHLVISEDPDTPITVGDEVWVDSHNRTLTFVRDFSIRRPSVDLIVYTRPPSNFFKFLQFLRFSKHAKNVIQRLA</sequence>
<evidence type="ECO:0000313" key="1">
    <source>
        <dbReference type="EMBL" id="PYI14035.1"/>
    </source>
</evidence>
<dbReference type="AlphaFoldDB" id="A0A2V5GS40"/>
<protein>
    <submittedName>
        <fullName evidence="1">Uncharacterized protein</fullName>
    </submittedName>
</protein>
<gene>
    <name evidence="1" type="ORF">BO99DRAFT_417158</name>
</gene>
<keyword evidence="2" id="KW-1185">Reference proteome</keyword>
<dbReference type="Proteomes" id="UP000249829">
    <property type="component" value="Unassembled WGS sequence"/>
</dbReference>
<dbReference type="EMBL" id="KZ825223">
    <property type="protein sequence ID" value="PYI14035.1"/>
    <property type="molecule type" value="Genomic_DNA"/>
</dbReference>
<organism evidence="1 2">
    <name type="scientific">Aspergillus violaceofuscus (strain CBS 115571)</name>
    <dbReference type="NCBI Taxonomy" id="1450538"/>
    <lineage>
        <taxon>Eukaryota</taxon>
        <taxon>Fungi</taxon>
        <taxon>Dikarya</taxon>
        <taxon>Ascomycota</taxon>
        <taxon>Pezizomycotina</taxon>
        <taxon>Eurotiomycetes</taxon>
        <taxon>Eurotiomycetidae</taxon>
        <taxon>Eurotiales</taxon>
        <taxon>Aspergillaceae</taxon>
        <taxon>Aspergillus</taxon>
    </lineage>
</organism>
<name>A0A2V5GS40_ASPV1</name>
<proteinExistence type="predicted"/>